<dbReference type="InterPro" id="IPR003615">
    <property type="entry name" value="HNH_nuc"/>
</dbReference>
<evidence type="ECO:0000313" key="2">
    <source>
        <dbReference type="EMBL" id="KAK7347315.1"/>
    </source>
</evidence>
<evidence type="ECO:0000259" key="1">
    <source>
        <dbReference type="SMART" id="SM00507"/>
    </source>
</evidence>
<dbReference type="CDD" id="cd00085">
    <property type="entry name" value="HNHc"/>
    <property type="match status" value="1"/>
</dbReference>
<dbReference type="Pfam" id="PF01844">
    <property type="entry name" value="HNH"/>
    <property type="match status" value="1"/>
</dbReference>
<dbReference type="EMBL" id="JAYMYR010000008">
    <property type="protein sequence ID" value="KAK7347315.1"/>
    <property type="molecule type" value="Genomic_DNA"/>
</dbReference>
<sequence length="163" mass="18539">MSSSPHRSRGDGEKRPRVFDSNAKTICWSKADTVAGRHPERWRKDAAGNIVCKRFYNCLGCLCYEYDHIIPFSKGGESTADNCQILQSRVNRLKSDKYNIDSNQLKDYSCEVNFTDKELDIIEMAVYGDVMRPGNQCRCRTIAEKLGKFKAKDDKDACKLPQG</sequence>
<dbReference type="PANTHER" id="PTHR33427">
    <property type="entry name" value="HNH ENDONUCLEASE"/>
    <property type="match status" value="1"/>
</dbReference>
<dbReference type="AlphaFoldDB" id="A0AAN9QRA1"/>
<dbReference type="SMART" id="SM00507">
    <property type="entry name" value="HNHc"/>
    <property type="match status" value="1"/>
</dbReference>
<accession>A0AAN9QRA1</accession>
<dbReference type="GO" id="GO:0004519">
    <property type="term" value="F:endonuclease activity"/>
    <property type="evidence" value="ECO:0007669"/>
    <property type="project" value="InterPro"/>
</dbReference>
<dbReference type="Proteomes" id="UP001374584">
    <property type="component" value="Unassembled WGS sequence"/>
</dbReference>
<comment type="caution">
    <text evidence="2">The sequence shown here is derived from an EMBL/GenBank/DDBJ whole genome shotgun (WGS) entry which is preliminary data.</text>
</comment>
<dbReference type="InterPro" id="IPR002711">
    <property type="entry name" value="HNH"/>
</dbReference>
<feature type="domain" description="HNH nuclease" evidence="1">
    <location>
        <begin position="46"/>
        <end position="92"/>
    </location>
</feature>
<keyword evidence="3" id="KW-1185">Reference proteome</keyword>
<evidence type="ECO:0000313" key="3">
    <source>
        <dbReference type="Proteomes" id="UP001374584"/>
    </source>
</evidence>
<name>A0AAN9QRA1_PHACN</name>
<dbReference type="GO" id="GO:0008270">
    <property type="term" value="F:zinc ion binding"/>
    <property type="evidence" value="ECO:0007669"/>
    <property type="project" value="InterPro"/>
</dbReference>
<dbReference type="PANTHER" id="PTHR33427:SF1">
    <property type="entry name" value="F6A14.21 PROTEIN"/>
    <property type="match status" value="1"/>
</dbReference>
<protein>
    <recommendedName>
        <fullName evidence="1">HNH nuclease domain-containing protein</fullName>
    </recommendedName>
</protein>
<proteinExistence type="predicted"/>
<reference evidence="2 3" key="1">
    <citation type="submission" date="2024-01" db="EMBL/GenBank/DDBJ databases">
        <title>The genomes of 5 underutilized Papilionoideae crops provide insights into root nodulation and disease resistanc.</title>
        <authorList>
            <person name="Jiang F."/>
        </authorList>
    </citation>
    <scope>NUCLEOTIDE SEQUENCE [LARGE SCALE GENOMIC DNA]</scope>
    <source>
        <strain evidence="2">JINMINGXINNONG_FW02</strain>
        <tissue evidence="2">Leaves</tissue>
    </source>
</reference>
<gene>
    <name evidence="2" type="ORF">VNO80_21845</name>
</gene>
<organism evidence="2 3">
    <name type="scientific">Phaseolus coccineus</name>
    <name type="common">Scarlet runner bean</name>
    <name type="synonym">Phaseolus multiflorus</name>
    <dbReference type="NCBI Taxonomy" id="3886"/>
    <lineage>
        <taxon>Eukaryota</taxon>
        <taxon>Viridiplantae</taxon>
        <taxon>Streptophyta</taxon>
        <taxon>Embryophyta</taxon>
        <taxon>Tracheophyta</taxon>
        <taxon>Spermatophyta</taxon>
        <taxon>Magnoliopsida</taxon>
        <taxon>eudicotyledons</taxon>
        <taxon>Gunneridae</taxon>
        <taxon>Pentapetalae</taxon>
        <taxon>rosids</taxon>
        <taxon>fabids</taxon>
        <taxon>Fabales</taxon>
        <taxon>Fabaceae</taxon>
        <taxon>Papilionoideae</taxon>
        <taxon>50 kb inversion clade</taxon>
        <taxon>NPAAA clade</taxon>
        <taxon>indigoferoid/millettioid clade</taxon>
        <taxon>Phaseoleae</taxon>
        <taxon>Phaseolus</taxon>
    </lineage>
</organism>
<dbReference type="Gene3D" id="1.10.30.50">
    <property type="match status" value="1"/>
</dbReference>
<dbReference type="GO" id="GO:0003676">
    <property type="term" value="F:nucleic acid binding"/>
    <property type="evidence" value="ECO:0007669"/>
    <property type="project" value="InterPro"/>
</dbReference>